<keyword evidence="2" id="KW-1185">Reference proteome</keyword>
<evidence type="ECO:0000313" key="2">
    <source>
        <dbReference type="Proteomes" id="UP001165960"/>
    </source>
</evidence>
<accession>A0ACC2T6G5</accession>
<dbReference type="Proteomes" id="UP001165960">
    <property type="component" value="Unassembled WGS sequence"/>
</dbReference>
<protein>
    <submittedName>
        <fullName evidence="1">Uncharacterized protein</fullName>
    </submittedName>
</protein>
<evidence type="ECO:0000313" key="1">
    <source>
        <dbReference type="EMBL" id="KAJ9070056.1"/>
    </source>
</evidence>
<reference evidence="1" key="1">
    <citation type="submission" date="2022-04" db="EMBL/GenBank/DDBJ databases">
        <title>Genome of the entomopathogenic fungus Entomophthora muscae.</title>
        <authorList>
            <person name="Elya C."/>
            <person name="Lovett B.R."/>
            <person name="Lee E."/>
            <person name="Macias A.M."/>
            <person name="Hajek A.E."/>
            <person name="De Bivort B.L."/>
            <person name="Kasson M.T."/>
            <person name="De Fine Licht H.H."/>
            <person name="Stajich J.E."/>
        </authorList>
    </citation>
    <scope>NUCLEOTIDE SEQUENCE</scope>
    <source>
        <strain evidence="1">Berkeley</strain>
    </source>
</reference>
<comment type="caution">
    <text evidence="1">The sequence shown here is derived from an EMBL/GenBank/DDBJ whole genome shotgun (WGS) entry which is preliminary data.</text>
</comment>
<gene>
    <name evidence="1" type="ORF">DSO57_1012305</name>
</gene>
<organism evidence="1 2">
    <name type="scientific">Entomophthora muscae</name>
    <dbReference type="NCBI Taxonomy" id="34485"/>
    <lineage>
        <taxon>Eukaryota</taxon>
        <taxon>Fungi</taxon>
        <taxon>Fungi incertae sedis</taxon>
        <taxon>Zoopagomycota</taxon>
        <taxon>Entomophthoromycotina</taxon>
        <taxon>Entomophthoromycetes</taxon>
        <taxon>Entomophthorales</taxon>
        <taxon>Entomophthoraceae</taxon>
        <taxon>Entomophthora</taxon>
    </lineage>
</organism>
<name>A0ACC2T6G5_9FUNG</name>
<proteinExistence type="predicted"/>
<sequence>MASCMRFRVNLKTFIKSISIKPYRNYDFPKSYSLNKNHPTAQKVVSFYDEEINKYASKPISPVKFQDLLRFGHPPLSPKKLVTSAQHVLKELPPRLAKRVQAFQNLPYIVGINPHLAYVYGLYYESFEYLRSYPEVKTSEDNIKFVDDLLTVVKSFADVIPRLSQGFRECQRYMSEEAIQNFLDGMIRARIGIRLIAEQHIALHHNLGPEHVGILNTALQPGQLFKSTGKLVEQICEINYGVSPKLELSGHVDAKFKYCPVHLEYIAIELLKNAFRATAEFYQKENISKHGSPNYSSELDLPPVTVTIAKDQPQICLLISDRGGGIPLSHMPHIFQYSFTTVSSFDSTDGSDSSAGAGNIFDIQSKMAMQSGIGGPMAGLGYGLPMTRIYAQYFGGGLEVQSIEGYGTDVYLTLPNIHENMQDVVI</sequence>
<dbReference type="EMBL" id="QTSX02003594">
    <property type="protein sequence ID" value="KAJ9070056.1"/>
    <property type="molecule type" value="Genomic_DNA"/>
</dbReference>